<gene>
    <name evidence="1" type="ORF">M9R61_14575</name>
</gene>
<accession>A0A9X3LAN4</accession>
<sequence length="141" mass="15995">MSSESCNYICEAFYELKLLQDFLQDSQTKFFGNLLAKIVGTDTIPFLLTTTKGDLLTISSVQEGFETNYFRIELVDLEKCCVTISLLRPIDIEGNVSNAPCDVVRLEKTSICRVIDTDIICAIQTLETKMLTRKIIIEPKW</sequence>
<organism evidence="1 2">
    <name type="scientific">Psychrobacillus psychrodurans</name>
    <dbReference type="NCBI Taxonomy" id="126157"/>
    <lineage>
        <taxon>Bacteria</taxon>
        <taxon>Bacillati</taxon>
        <taxon>Bacillota</taxon>
        <taxon>Bacilli</taxon>
        <taxon>Bacillales</taxon>
        <taxon>Bacillaceae</taxon>
        <taxon>Psychrobacillus</taxon>
    </lineage>
</organism>
<dbReference type="InterPro" id="IPR019593">
    <property type="entry name" value="Spore_coat_protein_Z/Y"/>
</dbReference>
<keyword evidence="1" id="KW-0167">Capsid protein</keyword>
<keyword evidence="2" id="KW-1185">Reference proteome</keyword>
<dbReference type="AlphaFoldDB" id="A0A9X3LAN4"/>
<protein>
    <submittedName>
        <fullName evidence="1">CotY/CotZ family spore coat protein</fullName>
    </submittedName>
</protein>
<dbReference type="EMBL" id="JAMKBI010000011">
    <property type="protein sequence ID" value="MCZ8534533.1"/>
    <property type="molecule type" value="Genomic_DNA"/>
</dbReference>
<keyword evidence="1" id="KW-0946">Virion</keyword>
<reference evidence="1" key="1">
    <citation type="submission" date="2022-05" db="EMBL/GenBank/DDBJ databases">
        <authorList>
            <person name="Colautti A."/>
            <person name="Iacumin L."/>
        </authorList>
    </citation>
    <scope>NUCLEOTIDE SEQUENCE</scope>
    <source>
        <strain evidence="1">DSM 30747</strain>
    </source>
</reference>
<dbReference type="RefSeq" id="WP_269922673.1">
    <property type="nucleotide sequence ID" value="NZ_JAMKBI010000011.1"/>
</dbReference>
<dbReference type="Proteomes" id="UP001152172">
    <property type="component" value="Unassembled WGS sequence"/>
</dbReference>
<evidence type="ECO:0000313" key="2">
    <source>
        <dbReference type="Proteomes" id="UP001152172"/>
    </source>
</evidence>
<dbReference type="Pfam" id="PF10612">
    <property type="entry name" value="Spore-coat_CotZ"/>
    <property type="match status" value="1"/>
</dbReference>
<proteinExistence type="predicted"/>
<comment type="caution">
    <text evidence="1">The sequence shown here is derived from an EMBL/GenBank/DDBJ whole genome shotgun (WGS) entry which is preliminary data.</text>
</comment>
<name>A0A9X3LAN4_9BACI</name>
<evidence type="ECO:0000313" key="1">
    <source>
        <dbReference type="EMBL" id="MCZ8534533.1"/>
    </source>
</evidence>